<evidence type="ECO:0000313" key="3">
    <source>
        <dbReference type="Proteomes" id="UP001152798"/>
    </source>
</evidence>
<dbReference type="PANTHER" id="PTHR11158">
    <property type="entry name" value="MSF1/PX19 RELATED"/>
    <property type="match status" value="1"/>
</dbReference>
<proteinExistence type="predicted"/>
<dbReference type="OrthoDB" id="407630at2759"/>
<dbReference type="InterPro" id="IPR006797">
    <property type="entry name" value="PRELI/MSF1_dom"/>
</dbReference>
<dbReference type="AlphaFoldDB" id="A0A9P0MIR6"/>
<dbReference type="EMBL" id="OV725079">
    <property type="protein sequence ID" value="CAH1396340.1"/>
    <property type="molecule type" value="Genomic_DNA"/>
</dbReference>
<sequence>MKIWTSEHTFNHPWEAIAQATWKKYPNPMNAAILGTDVLERRVVDGILHTHRLVSSIWGLPRWLQNVIGPANTFYASEHSTVNPETKNMTLKTRNVTFRKYISVDEFVCYEPHPESYDKTVMRQEAVISVEGVPFSDYVEDLICDTIMVNANKGRQAIEWVIGNIKSEIREFKELPQNKSEEL</sequence>
<dbReference type="GO" id="GO:0005758">
    <property type="term" value="C:mitochondrial intermembrane space"/>
    <property type="evidence" value="ECO:0007669"/>
    <property type="project" value="InterPro"/>
</dbReference>
<organism evidence="2 3">
    <name type="scientific">Nezara viridula</name>
    <name type="common">Southern green stink bug</name>
    <name type="synonym">Cimex viridulus</name>
    <dbReference type="NCBI Taxonomy" id="85310"/>
    <lineage>
        <taxon>Eukaryota</taxon>
        <taxon>Metazoa</taxon>
        <taxon>Ecdysozoa</taxon>
        <taxon>Arthropoda</taxon>
        <taxon>Hexapoda</taxon>
        <taxon>Insecta</taxon>
        <taxon>Pterygota</taxon>
        <taxon>Neoptera</taxon>
        <taxon>Paraneoptera</taxon>
        <taxon>Hemiptera</taxon>
        <taxon>Heteroptera</taxon>
        <taxon>Panheteroptera</taxon>
        <taxon>Pentatomomorpha</taxon>
        <taxon>Pentatomoidea</taxon>
        <taxon>Pentatomidae</taxon>
        <taxon>Pentatominae</taxon>
        <taxon>Nezara</taxon>
    </lineage>
</organism>
<reference evidence="2" key="1">
    <citation type="submission" date="2022-01" db="EMBL/GenBank/DDBJ databases">
        <authorList>
            <person name="King R."/>
        </authorList>
    </citation>
    <scope>NUCLEOTIDE SEQUENCE</scope>
</reference>
<name>A0A9P0MIR6_NEZVI</name>
<dbReference type="Pfam" id="PF04707">
    <property type="entry name" value="PRELI"/>
    <property type="match status" value="1"/>
</dbReference>
<dbReference type="InterPro" id="IPR037365">
    <property type="entry name" value="Slowmo/Ups"/>
</dbReference>
<keyword evidence="3" id="KW-1185">Reference proteome</keyword>
<evidence type="ECO:0000313" key="2">
    <source>
        <dbReference type="EMBL" id="CAH1396340.1"/>
    </source>
</evidence>
<feature type="domain" description="PRELI/MSF1" evidence="1">
    <location>
        <begin position="1"/>
        <end position="170"/>
    </location>
</feature>
<protein>
    <recommendedName>
        <fullName evidence="1">PRELI/MSF1 domain-containing protein</fullName>
    </recommendedName>
</protein>
<accession>A0A9P0MIR6</accession>
<dbReference type="PROSITE" id="PS50904">
    <property type="entry name" value="PRELI_MSF1"/>
    <property type="match status" value="1"/>
</dbReference>
<gene>
    <name evidence="2" type="ORF">NEZAVI_LOCUS6431</name>
</gene>
<evidence type="ECO:0000259" key="1">
    <source>
        <dbReference type="PROSITE" id="PS50904"/>
    </source>
</evidence>
<dbReference type="Proteomes" id="UP001152798">
    <property type="component" value="Chromosome 3"/>
</dbReference>